<sequence length="125" mass="14790">MEMKHRFISLATASKPKITGLAFFCRPFHSISIDERYHHRGHRIKYTKVPEVVNPLTWKYVSETRVFDVSGQRGARKKWIQLFDNVTAILFLVDSSSFDQTLREDRNQNRMVDSLEVFEQAWNNK</sequence>
<gene>
    <name evidence="5" type="ORF">X801_00713</name>
</gene>
<dbReference type="PANTHER" id="PTHR10218">
    <property type="entry name" value="GTP-BINDING PROTEIN ALPHA SUBUNIT"/>
    <property type="match status" value="1"/>
</dbReference>
<dbReference type="GO" id="GO:0007191">
    <property type="term" value="P:adenylate cyclase-activating dopamine receptor signaling pathway"/>
    <property type="evidence" value="ECO:0007669"/>
    <property type="project" value="TreeGrafter"/>
</dbReference>
<protein>
    <recommendedName>
        <fullName evidence="7">G-protein alpha subunit</fullName>
    </recommendedName>
</protein>
<dbReference type="EMBL" id="KV891556">
    <property type="protein sequence ID" value="OON23379.1"/>
    <property type="molecule type" value="Genomic_DNA"/>
</dbReference>
<evidence type="ECO:0000256" key="1">
    <source>
        <dbReference type="ARBA" id="ARBA00022741"/>
    </source>
</evidence>
<evidence type="ECO:0000256" key="2">
    <source>
        <dbReference type="ARBA" id="ARBA00023134"/>
    </source>
</evidence>
<evidence type="ECO:0008006" key="7">
    <source>
        <dbReference type="Google" id="ProtNLM"/>
    </source>
</evidence>
<dbReference type="PRINTS" id="PR00318">
    <property type="entry name" value="GPROTEINA"/>
</dbReference>
<evidence type="ECO:0000256" key="3">
    <source>
        <dbReference type="ARBA" id="ARBA00023224"/>
    </source>
</evidence>
<dbReference type="AlphaFoldDB" id="A0A1S8X9K4"/>
<evidence type="ECO:0000313" key="6">
    <source>
        <dbReference type="Proteomes" id="UP000243686"/>
    </source>
</evidence>
<organism evidence="5 6">
    <name type="scientific">Opisthorchis viverrini</name>
    <name type="common">Southeast Asian liver fluke</name>
    <dbReference type="NCBI Taxonomy" id="6198"/>
    <lineage>
        <taxon>Eukaryota</taxon>
        <taxon>Metazoa</taxon>
        <taxon>Spiralia</taxon>
        <taxon>Lophotrochozoa</taxon>
        <taxon>Platyhelminthes</taxon>
        <taxon>Trematoda</taxon>
        <taxon>Digenea</taxon>
        <taxon>Opisthorchiida</taxon>
        <taxon>Opisthorchiata</taxon>
        <taxon>Opisthorchiidae</taxon>
        <taxon>Opisthorchis</taxon>
    </lineage>
</organism>
<dbReference type="InterPro" id="IPR001019">
    <property type="entry name" value="Gprotein_alpha_su"/>
</dbReference>
<dbReference type="Pfam" id="PF00503">
    <property type="entry name" value="G-alpha"/>
    <property type="match status" value="1"/>
</dbReference>
<dbReference type="InterPro" id="IPR027417">
    <property type="entry name" value="P-loop_NTPase"/>
</dbReference>
<dbReference type="GO" id="GO:0005834">
    <property type="term" value="C:heterotrimeric G-protein complex"/>
    <property type="evidence" value="ECO:0007669"/>
    <property type="project" value="TreeGrafter"/>
</dbReference>
<keyword evidence="2 4" id="KW-0342">GTP-binding</keyword>
<dbReference type="Gene3D" id="3.40.50.300">
    <property type="entry name" value="P-loop containing nucleotide triphosphate hydrolases"/>
    <property type="match status" value="1"/>
</dbReference>
<evidence type="ECO:0000256" key="4">
    <source>
        <dbReference type="PIRSR" id="PIRSR601019-1"/>
    </source>
</evidence>
<dbReference type="GO" id="GO:0005737">
    <property type="term" value="C:cytoplasm"/>
    <property type="evidence" value="ECO:0007669"/>
    <property type="project" value="TreeGrafter"/>
</dbReference>
<dbReference type="GO" id="GO:0005525">
    <property type="term" value="F:GTP binding"/>
    <property type="evidence" value="ECO:0007669"/>
    <property type="project" value="UniProtKB-KW"/>
</dbReference>
<dbReference type="PANTHER" id="PTHR10218:SF367">
    <property type="entry name" value="GUANINE NUCLEOTIDE-BINDING PROTEIN G(F) SUBUNIT ALPHA"/>
    <property type="match status" value="1"/>
</dbReference>
<proteinExistence type="predicted"/>
<dbReference type="GO" id="GO:0031683">
    <property type="term" value="F:G-protein beta/gamma-subunit complex binding"/>
    <property type="evidence" value="ECO:0007669"/>
    <property type="project" value="InterPro"/>
</dbReference>
<dbReference type="SUPFAM" id="SSF52540">
    <property type="entry name" value="P-loop containing nucleoside triphosphate hydrolases"/>
    <property type="match status" value="1"/>
</dbReference>
<reference evidence="5 6" key="1">
    <citation type="submission" date="2015-03" db="EMBL/GenBank/DDBJ databases">
        <title>Draft genome of the nematode, Opisthorchis viverrini.</title>
        <authorList>
            <person name="Mitreva M."/>
        </authorList>
    </citation>
    <scope>NUCLEOTIDE SEQUENCE [LARGE SCALE GENOMIC DNA]</scope>
    <source>
        <strain evidence="5">Khon Kaen</strain>
    </source>
</reference>
<accession>A0A1S8X9K4</accession>
<feature type="binding site" evidence="4">
    <location>
        <begin position="68"/>
        <end position="72"/>
    </location>
    <ligand>
        <name>GTP</name>
        <dbReference type="ChEBI" id="CHEBI:37565"/>
    </ligand>
</feature>
<dbReference type="Proteomes" id="UP000243686">
    <property type="component" value="Unassembled WGS sequence"/>
</dbReference>
<keyword evidence="3" id="KW-0807">Transducer</keyword>
<evidence type="ECO:0000313" key="5">
    <source>
        <dbReference type="EMBL" id="OON23379.1"/>
    </source>
</evidence>
<dbReference type="GO" id="GO:0007606">
    <property type="term" value="P:sensory perception of chemical stimulus"/>
    <property type="evidence" value="ECO:0007669"/>
    <property type="project" value="TreeGrafter"/>
</dbReference>
<dbReference type="FunFam" id="3.40.50.300:FF:000720">
    <property type="entry name" value="Guanine nucleotide-binding protein G(k) subunit alpha"/>
    <property type="match status" value="1"/>
</dbReference>
<keyword evidence="6" id="KW-1185">Reference proteome</keyword>
<dbReference type="GO" id="GO:0003924">
    <property type="term" value="F:GTPase activity"/>
    <property type="evidence" value="ECO:0007669"/>
    <property type="project" value="InterPro"/>
</dbReference>
<dbReference type="GO" id="GO:0001664">
    <property type="term" value="F:G protein-coupled receptor binding"/>
    <property type="evidence" value="ECO:0007669"/>
    <property type="project" value="TreeGrafter"/>
</dbReference>
<keyword evidence="1 4" id="KW-0547">Nucleotide-binding</keyword>
<name>A0A1S8X9K4_OPIVI</name>
<dbReference type="PROSITE" id="PS51882">
    <property type="entry name" value="G_ALPHA"/>
    <property type="match status" value="1"/>
</dbReference>